<evidence type="ECO:0000256" key="1">
    <source>
        <dbReference type="ARBA" id="ARBA00023125"/>
    </source>
</evidence>
<gene>
    <name evidence="3" type="ORF">GMARGA_LOCUS43056</name>
</gene>
<dbReference type="InterPro" id="IPR001867">
    <property type="entry name" value="OmpR/PhoB-type_DNA-bd"/>
</dbReference>
<protein>
    <submittedName>
        <fullName evidence="3">16112_t:CDS:1</fullName>
    </submittedName>
</protein>
<dbReference type="Gene3D" id="1.10.10.60">
    <property type="entry name" value="Homeodomain-like"/>
    <property type="match status" value="1"/>
</dbReference>
<reference evidence="3 4" key="1">
    <citation type="submission" date="2021-06" db="EMBL/GenBank/DDBJ databases">
        <authorList>
            <person name="Kallberg Y."/>
            <person name="Tangrot J."/>
            <person name="Rosling A."/>
        </authorList>
    </citation>
    <scope>NUCLEOTIDE SEQUENCE [LARGE SCALE GENOMIC DNA]</scope>
    <source>
        <strain evidence="3 4">120-4 pot B 10/14</strain>
    </source>
</reference>
<comment type="caution">
    <text evidence="3">The sequence shown here is derived from an EMBL/GenBank/DDBJ whole genome shotgun (WGS) entry which is preliminary data.</text>
</comment>
<evidence type="ECO:0000259" key="2">
    <source>
        <dbReference type="Pfam" id="PF00486"/>
    </source>
</evidence>
<keyword evidence="4" id="KW-1185">Reference proteome</keyword>
<feature type="non-terminal residue" evidence="3">
    <location>
        <position position="125"/>
    </location>
</feature>
<dbReference type="Pfam" id="PF00486">
    <property type="entry name" value="Trans_reg_C"/>
    <property type="match status" value="1"/>
</dbReference>
<feature type="non-terminal residue" evidence="3">
    <location>
        <position position="1"/>
    </location>
</feature>
<dbReference type="Proteomes" id="UP000789901">
    <property type="component" value="Unassembled WGS sequence"/>
</dbReference>
<dbReference type="SUPFAM" id="SSF46894">
    <property type="entry name" value="C-terminal effector domain of the bipartite response regulators"/>
    <property type="match status" value="1"/>
</dbReference>
<organism evidence="3 4">
    <name type="scientific">Gigaspora margarita</name>
    <dbReference type="NCBI Taxonomy" id="4874"/>
    <lineage>
        <taxon>Eukaryota</taxon>
        <taxon>Fungi</taxon>
        <taxon>Fungi incertae sedis</taxon>
        <taxon>Mucoromycota</taxon>
        <taxon>Glomeromycotina</taxon>
        <taxon>Glomeromycetes</taxon>
        <taxon>Diversisporales</taxon>
        <taxon>Gigasporaceae</taxon>
        <taxon>Gigaspora</taxon>
    </lineage>
</organism>
<name>A0ABN7XI25_GIGMA</name>
<evidence type="ECO:0000313" key="4">
    <source>
        <dbReference type="Proteomes" id="UP000789901"/>
    </source>
</evidence>
<sequence>HVDLAAWVKEQFNLEVHSTTIGRLVKNKDDIGDNPSKKRQRTVQYPDLENALLEWILQNQNKIIISDTILIEKHREDASVDDNVVAVAIPQLREVLKEYELKDIYNMDKTELFYRLEPDTTLATT</sequence>
<dbReference type="EMBL" id="CAJVQB010135092">
    <property type="protein sequence ID" value="CAG8854235.1"/>
    <property type="molecule type" value="Genomic_DNA"/>
</dbReference>
<feature type="domain" description="OmpR/PhoB-type" evidence="2">
    <location>
        <begin position="43"/>
        <end position="99"/>
    </location>
</feature>
<dbReference type="InterPro" id="IPR016032">
    <property type="entry name" value="Sig_transdc_resp-reg_C-effctor"/>
</dbReference>
<accession>A0ABN7XI25</accession>
<evidence type="ECO:0000313" key="3">
    <source>
        <dbReference type="EMBL" id="CAG8854235.1"/>
    </source>
</evidence>
<keyword evidence="1" id="KW-0238">DNA-binding</keyword>
<proteinExistence type="predicted"/>